<dbReference type="STRING" id="1230458.C484_17696"/>
<dbReference type="Proteomes" id="UP000011648">
    <property type="component" value="Unassembled WGS sequence"/>
</dbReference>
<protein>
    <submittedName>
        <fullName evidence="2">HAD-superfamily hydrolase</fullName>
    </submittedName>
</protein>
<keyword evidence="3" id="KW-1185">Reference proteome</keyword>
<comment type="caution">
    <text evidence="2">The sequence shown here is derived from an EMBL/GenBank/DDBJ whole genome shotgun (WGS) entry which is preliminary data.</text>
</comment>
<dbReference type="GO" id="GO:0006281">
    <property type="term" value="P:DNA repair"/>
    <property type="evidence" value="ECO:0007669"/>
    <property type="project" value="TreeGrafter"/>
</dbReference>
<reference evidence="2 3" key="1">
    <citation type="journal article" date="2014" name="PLoS Genet.">
        <title>Phylogenetically driven sequencing of extremely halophilic archaea reveals strategies for static and dynamic osmo-response.</title>
        <authorList>
            <person name="Becker E.A."/>
            <person name="Seitzer P.M."/>
            <person name="Tritt A."/>
            <person name="Larsen D."/>
            <person name="Krusor M."/>
            <person name="Yao A.I."/>
            <person name="Wu D."/>
            <person name="Madern D."/>
            <person name="Eisen J.A."/>
            <person name="Darling A.E."/>
            <person name="Facciotti M.T."/>
        </authorList>
    </citation>
    <scope>NUCLEOTIDE SEQUENCE [LARGE SCALE GENOMIC DNA]</scope>
    <source>
        <strain evidence="2 3">DSM 12281</strain>
    </source>
</reference>
<dbReference type="InterPro" id="IPR006438">
    <property type="entry name" value="HAD-SF_TIGR01548"/>
</dbReference>
<comment type="similarity">
    <text evidence="1">Belongs to the HAD-like hydrolase superfamily.</text>
</comment>
<dbReference type="NCBIfam" id="TIGR01549">
    <property type="entry name" value="HAD-SF-IA-v1"/>
    <property type="match status" value="1"/>
</dbReference>
<sequence>MTEHATATDTATLAADAVVLDIDGVLVDVADSYRRAIVESVEFVYDRTIRKADIQQFKDAGGFNNDWELTHAGALYVLATSEGYDASIDEFTDAIAAEGGGLEAAETVVRDGIGARATQRVTSRWDRERLRDVFQQLYLGTELYRALEGGEPDAELADESGFIHDEPVLLSAETRDRLVDAYDGAVGVLTGRPKAEAELALDRVGLADEVSVEHRFTMDDWEEGKPHPRALTTLADRFDAERVVFAGDTLDDIRTATNANEADATREYHGIGVLTGGLTGEDGRRKYEAENASAVLESVNDLPALLGA</sequence>
<dbReference type="SFLD" id="SFLDS00003">
    <property type="entry name" value="Haloacid_Dehalogenase"/>
    <property type="match status" value="1"/>
</dbReference>
<dbReference type="InterPro" id="IPR036412">
    <property type="entry name" value="HAD-like_sf"/>
</dbReference>
<dbReference type="NCBIfam" id="TIGR01548">
    <property type="entry name" value="HAD-SF-IA-hyp1"/>
    <property type="match status" value="1"/>
</dbReference>
<dbReference type="InterPro" id="IPR050155">
    <property type="entry name" value="HAD-like_hydrolase_sf"/>
</dbReference>
<dbReference type="SFLD" id="SFLDG01129">
    <property type="entry name" value="C1.5:_HAD__Beta-PGM__Phosphata"/>
    <property type="match status" value="1"/>
</dbReference>
<dbReference type="Pfam" id="PF00702">
    <property type="entry name" value="Hydrolase"/>
    <property type="match status" value="1"/>
</dbReference>
<dbReference type="PANTHER" id="PTHR43434:SF1">
    <property type="entry name" value="PHOSPHOGLYCOLATE PHOSPHATASE"/>
    <property type="match status" value="1"/>
</dbReference>
<dbReference type="AlphaFoldDB" id="L9ZPX9"/>
<evidence type="ECO:0000313" key="3">
    <source>
        <dbReference type="Proteomes" id="UP000011648"/>
    </source>
</evidence>
<dbReference type="CDD" id="cd01427">
    <property type="entry name" value="HAD_like"/>
    <property type="match status" value="1"/>
</dbReference>
<proteinExistence type="inferred from homology"/>
<gene>
    <name evidence="2" type="ORF">C484_17696</name>
</gene>
<dbReference type="PATRIC" id="fig|1230458.4.peg.3589"/>
<dbReference type="Gene3D" id="3.40.50.1000">
    <property type="entry name" value="HAD superfamily/HAD-like"/>
    <property type="match status" value="1"/>
</dbReference>
<organism evidence="2 3">
    <name type="scientific">Natrialba taiwanensis DSM 12281</name>
    <dbReference type="NCBI Taxonomy" id="1230458"/>
    <lineage>
        <taxon>Archaea</taxon>
        <taxon>Methanobacteriati</taxon>
        <taxon>Methanobacteriota</taxon>
        <taxon>Stenosarchaea group</taxon>
        <taxon>Halobacteria</taxon>
        <taxon>Halobacteriales</taxon>
        <taxon>Natrialbaceae</taxon>
        <taxon>Natrialba</taxon>
    </lineage>
</organism>
<dbReference type="GO" id="GO:0008967">
    <property type="term" value="F:phosphoglycolate phosphatase activity"/>
    <property type="evidence" value="ECO:0007669"/>
    <property type="project" value="TreeGrafter"/>
</dbReference>
<accession>L9ZPX9</accession>
<dbReference type="RefSeq" id="WP_006827167.1">
    <property type="nucleotide sequence ID" value="NZ_AOIL01000055.1"/>
</dbReference>
<dbReference type="OrthoDB" id="8384at2157"/>
<name>L9ZPX9_9EURY</name>
<keyword evidence="2" id="KW-0378">Hydrolase</keyword>
<dbReference type="InterPro" id="IPR006439">
    <property type="entry name" value="HAD-SF_hydro_IA"/>
</dbReference>
<dbReference type="SUPFAM" id="SSF56784">
    <property type="entry name" value="HAD-like"/>
    <property type="match status" value="1"/>
</dbReference>
<evidence type="ECO:0000256" key="1">
    <source>
        <dbReference type="ARBA" id="ARBA00007958"/>
    </source>
</evidence>
<evidence type="ECO:0000313" key="2">
    <source>
        <dbReference type="EMBL" id="ELY87218.1"/>
    </source>
</evidence>
<dbReference type="EMBL" id="AOIL01000055">
    <property type="protein sequence ID" value="ELY87218.1"/>
    <property type="molecule type" value="Genomic_DNA"/>
</dbReference>
<dbReference type="PANTHER" id="PTHR43434">
    <property type="entry name" value="PHOSPHOGLYCOLATE PHOSPHATASE"/>
    <property type="match status" value="1"/>
</dbReference>
<dbReference type="InterPro" id="IPR023214">
    <property type="entry name" value="HAD_sf"/>
</dbReference>